<evidence type="ECO:0000256" key="9">
    <source>
        <dbReference type="SAM" id="Phobius"/>
    </source>
</evidence>
<organism evidence="11 12">
    <name type="scientific">Streptomyces fragilis</name>
    <dbReference type="NCBI Taxonomy" id="67301"/>
    <lineage>
        <taxon>Bacteria</taxon>
        <taxon>Bacillati</taxon>
        <taxon>Actinomycetota</taxon>
        <taxon>Actinomycetes</taxon>
        <taxon>Kitasatosporales</taxon>
        <taxon>Streptomycetaceae</taxon>
        <taxon>Streptomyces</taxon>
    </lineage>
</organism>
<evidence type="ECO:0000256" key="7">
    <source>
        <dbReference type="ARBA" id="ARBA00023136"/>
    </source>
</evidence>
<dbReference type="Gene3D" id="1.20.1720.10">
    <property type="entry name" value="Multidrug resistance protein D"/>
    <property type="match status" value="1"/>
</dbReference>
<feature type="transmembrane region" description="Helical" evidence="9">
    <location>
        <begin position="152"/>
        <end position="175"/>
    </location>
</feature>
<dbReference type="Pfam" id="PF07690">
    <property type="entry name" value="MFS_1"/>
    <property type="match status" value="1"/>
</dbReference>
<proteinExistence type="inferred from homology"/>
<evidence type="ECO:0000259" key="10">
    <source>
        <dbReference type="PROSITE" id="PS50850"/>
    </source>
</evidence>
<feature type="transmembrane region" description="Helical" evidence="9">
    <location>
        <begin position="286"/>
        <end position="307"/>
    </location>
</feature>
<comment type="subcellular location">
    <subcellularLocation>
        <location evidence="1">Cell membrane</location>
        <topology evidence="1">Multi-pass membrane protein</topology>
    </subcellularLocation>
</comment>
<name>A0ABV2YNH5_9ACTN</name>
<reference evidence="11 12" key="1">
    <citation type="submission" date="2024-06" db="EMBL/GenBank/DDBJ databases">
        <title>The Natural Products Discovery Center: Release of the First 8490 Sequenced Strains for Exploring Actinobacteria Biosynthetic Diversity.</title>
        <authorList>
            <person name="Kalkreuter E."/>
            <person name="Kautsar S.A."/>
            <person name="Yang D."/>
            <person name="Bader C.D."/>
            <person name="Teijaro C.N."/>
            <person name="Fluegel L."/>
            <person name="Davis C.M."/>
            <person name="Simpson J.R."/>
            <person name="Lauterbach L."/>
            <person name="Steele A.D."/>
            <person name="Gui C."/>
            <person name="Meng S."/>
            <person name="Li G."/>
            <person name="Viehrig K."/>
            <person name="Ye F."/>
            <person name="Su P."/>
            <person name="Kiefer A.F."/>
            <person name="Nichols A."/>
            <person name="Cepeda A.J."/>
            <person name="Yan W."/>
            <person name="Fan B."/>
            <person name="Jiang Y."/>
            <person name="Adhikari A."/>
            <person name="Zheng C.-J."/>
            <person name="Schuster L."/>
            <person name="Cowan T.M."/>
            <person name="Smanski M.J."/>
            <person name="Chevrette M.G."/>
            <person name="De Carvalho L.P.S."/>
            <person name="Shen B."/>
        </authorList>
    </citation>
    <scope>NUCLEOTIDE SEQUENCE [LARGE SCALE GENOMIC DNA]</scope>
    <source>
        <strain evidence="11 12">NPDC038104</strain>
    </source>
</reference>
<dbReference type="CDD" id="cd17503">
    <property type="entry name" value="MFS_LmrB_MDR_like"/>
    <property type="match status" value="1"/>
</dbReference>
<dbReference type="Gene3D" id="1.20.1250.20">
    <property type="entry name" value="MFS general substrate transporter like domains"/>
    <property type="match status" value="1"/>
</dbReference>
<dbReference type="PRINTS" id="PR01036">
    <property type="entry name" value="TCRTETB"/>
</dbReference>
<feature type="transmembrane region" description="Helical" evidence="9">
    <location>
        <begin position="59"/>
        <end position="82"/>
    </location>
</feature>
<dbReference type="Proteomes" id="UP001550850">
    <property type="component" value="Unassembled WGS sequence"/>
</dbReference>
<feature type="transmembrane region" description="Helical" evidence="9">
    <location>
        <begin position="28"/>
        <end position="53"/>
    </location>
</feature>
<feature type="transmembrane region" description="Helical" evidence="9">
    <location>
        <begin position="372"/>
        <end position="394"/>
    </location>
</feature>
<evidence type="ECO:0000313" key="12">
    <source>
        <dbReference type="Proteomes" id="UP001550850"/>
    </source>
</evidence>
<gene>
    <name evidence="11" type="ORF">AB0E65_24160</name>
</gene>
<evidence type="ECO:0000256" key="4">
    <source>
        <dbReference type="ARBA" id="ARBA00022475"/>
    </source>
</evidence>
<feature type="transmembrane region" description="Helical" evidence="9">
    <location>
        <begin position="181"/>
        <end position="202"/>
    </location>
</feature>
<evidence type="ECO:0000256" key="3">
    <source>
        <dbReference type="ARBA" id="ARBA00022448"/>
    </source>
</evidence>
<feature type="transmembrane region" description="Helical" evidence="9">
    <location>
        <begin position="94"/>
        <end position="113"/>
    </location>
</feature>
<dbReference type="InterPro" id="IPR004638">
    <property type="entry name" value="EmrB-like"/>
</dbReference>
<keyword evidence="7 9" id="KW-0472">Membrane</keyword>
<feature type="transmembrane region" description="Helical" evidence="9">
    <location>
        <begin position="246"/>
        <end position="265"/>
    </location>
</feature>
<dbReference type="RefSeq" id="WP_108952097.1">
    <property type="nucleotide sequence ID" value="NZ_BEVZ01000002.1"/>
</dbReference>
<dbReference type="PROSITE" id="PS50850">
    <property type="entry name" value="MFS"/>
    <property type="match status" value="1"/>
</dbReference>
<dbReference type="EMBL" id="JBEZUR010000053">
    <property type="protein sequence ID" value="MEU3557284.1"/>
    <property type="molecule type" value="Genomic_DNA"/>
</dbReference>
<dbReference type="InterPro" id="IPR036259">
    <property type="entry name" value="MFS_trans_sf"/>
</dbReference>
<evidence type="ECO:0000256" key="5">
    <source>
        <dbReference type="ARBA" id="ARBA00022692"/>
    </source>
</evidence>
<keyword evidence="5 9" id="KW-0812">Transmembrane</keyword>
<dbReference type="PANTHER" id="PTHR42718:SF9">
    <property type="entry name" value="MAJOR FACILITATOR SUPERFAMILY MULTIDRUG TRANSPORTER MFSC"/>
    <property type="match status" value="1"/>
</dbReference>
<evidence type="ECO:0000256" key="8">
    <source>
        <dbReference type="ARBA" id="ARBA00023251"/>
    </source>
</evidence>
<feature type="transmembrane region" description="Helical" evidence="9">
    <location>
        <begin position="473"/>
        <end position="495"/>
    </location>
</feature>
<dbReference type="PANTHER" id="PTHR42718">
    <property type="entry name" value="MAJOR FACILITATOR SUPERFAMILY MULTIDRUG TRANSPORTER MFSC"/>
    <property type="match status" value="1"/>
</dbReference>
<feature type="transmembrane region" description="Helical" evidence="9">
    <location>
        <begin position="119"/>
        <end position="140"/>
    </location>
</feature>
<keyword evidence="8" id="KW-0046">Antibiotic resistance</keyword>
<dbReference type="InterPro" id="IPR011701">
    <property type="entry name" value="MFS"/>
</dbReference>
<keyword evidence="6 9" id="KW-1133">Transmembrane helix</keyword>
<evidence type="ECO:0000256" key="1">
    <source>
        <dbReference type="ARBA" id="ARBA00004651"/>
    </source>
</evidence>
<comment type="similarity">
    <text evidence="2">Belongs to the major facilitator superfamily. EmrB family.</text>
</comment>
<feature type="transmembrane region" description="Helical" evidence="9">
    <location>
        <begin position="348"/>
        <end position="366"/>
    </location>
</feature>
<comment type="caution">
    <text evidence="11">The sequence shown here is derived from an EMBL/GenBank/DDBJ whole genome shotgun (WGS) entry which is preliminary data.</text>
</comment>
<keyword evidence="12" id="KW-1185">Reference proteome</keyword>
<feature type="domain" description="Major facilitator superfamily (MFS) profile" evidence="10">
    <location>
        <begin position="28"/>
        <end position="499"/>
    </location>
</feature>
<keyword evidence="3" id="KW-0813">Transport</keyword>
<keyword evidence="4" id="KW-1003">Cell membrane</keyword>
<evidence type="ECO:0000313" key="11">
    <source>
        <dbReference type="EMBL" id="MEU3557284.1"/>
    </source>
</evidence>
<feature type="transmembrane region" description="Helical" evidence="9">
    <location>
        <begin position="211"/>
        <end position="231"/>
    </location>
</feature>
<evidence type="ECO:0000256" key="6">
    <source>
        <dbReference type="ARBA" id="ARBA00022989"/>
    </source>
</evidence>
<dbReference type="NCBIfam" id="TIGR00711">
    <property type="entry name" value="efflux_EmrB"/>
    <property type="match status" value="1"/>
</dbReference>
<dbReference type="SUPFAM" id="SSF103473">
    <property type="entry name" value="MFS general substrate transporter"/>
    <property type="match status" value="1"/>
</dbReference>
<protein>
    <submittedName>
        <fullName evidence="11">DHA2 family efflux MFS transporter permease subunit</fullName>
    </submittedName>
</protein>
<evidence type="ECO:0000256" key="2">
    <source>
        <dbReference type="ARBA" id="ARBA00008537"/>
    </source>
</evidence>
<sequence length="515" mass="53434">MSTDTGSPPASEAGPQAADKLDRGVLKIAGVVVLGAIMSILDVTVVSVALPTLMNEFDATYATVAWTMTAYTLALAAVIPITGWAADRFGTRRLYLASIVLFVGGSALCTLAWDIGPLIAFRALQGLGGGMLMPLGMTIMTRAAGPERVGRVMAVLGVPMLLGPIGGPILGGWLIEAASWQWIFLINVPIGAIALVSAWIVLPKDDPQPSAAFDFVGMLLLSPGLALFLYGVSSIPEEGTVTATKVLVPGVIGLVLVVAFVAHALRKADALIDLSLFRNRNVTIAVVTMTLFSVAFMGAMLLFPSYFLQVRAEGTLKTGLLLAPQGLGAMLTMPIGGRLTDKMGPGKLVLGGIVVIGAAMAVFTQVGAETSYVVLLGSLFVMGMGMGVTMMPIMSAALSTLTDHQIARGSTMMNIVQQTAGSIGTAVMSVIFTDHVLDSKAAGAYSAVMQGKVPVEQVPPQLLLQGRTDLAEAFGSTFLIALVLIAACLVPALFLPRNKPAATEGETKAAAVPMH</sequence>
<feature type="transmembrane region" description="Helical" evidence="9">
    <location>
        <begin position="319"/>
        <end position="336"/>
    </location>
</feature>
<accession>A0ABV2YNH5</accession>
<dbReference type="InterPro" id="IPR020846">
    <property type="entry name" value="MFS_dom"/>
</dbReference>